<keyword evidence="2" id="KW-1185">Reference proteome</keyword>
<name>A0ABV5H4X4_9FLAO</name>
<evidence type="ECO:0000313" key="2">
    <source>
        <dbReference type="Proteomes" id="UP001589590"/>
    </source>
</evidence>
<gene>
    <name evidence="1" type="ORF">ACFFU1_16580</name>
</gene>
<accession>A0ABV5H4X4</accession>
<protein>
    <submittedName>
        <fullName evidence="1">Uncharacterized protein</fullName>
    </submittedName>
</protein>
<dbReference type="EMBL" id="JBHMFA010000017">
    <property type="protein sequence ID" value="MFB9106526.1"/>
    <property type="molecule type" value="Genomic_DNA"/>
</dbReference>
<evidence type="ECO:0000313" key="1">
    <source>
        <dbReference type="EMBL" id="MFB9106526.1"/>
    </source>
</evidence>
<sequence length="73" mass="8517">MKILKKPDFIIFDTENPDRMKFSRIPLGLPQPLNAVTLKTDHDFLSEHFRPKGNTLHPIFKDFGSSYYYCVSV</sequence>
<proteinExistence type="predicted"/>
<comment type="caution">
    <text evidence="1">The sequence shown here is derived from an EMBL/GenBank/DDBJ whole genome shotgun (WGS) entry which is preliminary data.</text>
</comment>
<dbReference type="RefSeq" id="WP_290270560.1">
    <property type="nucleotide sequence ID" value="NZ_JAUFQP010000010.1"/>
</dbReference>
<dbReference type="Proteomes" id="UP001589590">
    <property type="component" value="Unassembled WGS sequence"/>
</dbReference>
<organism evidence="1 2">
    <name type="scientific">Algibacter miyuki</name>
    <dbReference type="NCBI Taxonomy" id="1306933"/>
    <lineage>
        <taxon>Bacteria</taxon>
        <taxon>Pseudomonadati</taxon>
        <taxon>Bacteroidota</taxon>
        <taxon>Flavobacteriia</taxon>
        <taxon>Flavobacteriales</taxon>
        <taxon>Flavobacteriaceae</taxon>
        <taxon>Algibacter</taxon>
    </lineage>
</organism>
<reference evidence="1 2" key="1">
    <citation type="submission" date="2024-09" db="EMBL/GenBank/DDBJ databases">
        <authorList>
            <person name="Sun Q."/>
            <person name="Mori K."/>
        </authorList>
    </citation>
    <scope>NUCLEOTIDE SEQUENCE [LARGE SCALE GENOMIC DNA]</scope>
    <source>
        <strain evidence="1 2">CECT 8300</strain>
    </source>
</reference>